<evidence type="ECO:0000259" key="2">
    <source>
        <dbReference type="SMART" id="SM00903"/>
    </source>
</evidence>
<dbReference type="Proteomes" id="UP000035929">
    <property type="component" value="Unassembled WGS sequence"/>
</dbReference>
<dbReference type="SUPFAM" id="SSF50475">
    <property type="entry name" value="FMN-binding split barrel"/>
    <property type="match status" value="1"/>
</dbReference>
<evidence type="ECO:0000256" key="1">
    <source>
        <dbReference type="ARBA" id="ARBA00023002"/>
    </source>
</evidence>
<feature type="domain" description="Flavin reductase like" evidence="2">
    <location>
        <begin position="23"/>
        <end position="173"/>
    </location>
</feature>
<gene>
    <name evidence="3" type="ORF">VP06_20535</name>
</gene>
<name>A0A0J6UX86_9HYPH</name>
<dbReference type="Pfam" id="PF01613">
    <property type="entry name" value="Flavin_Reduct"/>
    <property type="match status" value="1"/>
</dbReference>
<keyword evidence="1" id="KW-0560">Oxidoreductase</keyword>
<dbReference type="PANTHER" id="PTHR30466:SF1">
    <property type="entry name" value="FMN REDUCTASE (NADH) RUTF"/>
    <property type="match status" value="1"/>
</dbReference>
<dbReference type="EMBL" id="LABX01000162">
    <property type="protein sequence ID" value="KMO30926.1"/>
    <property type="molecule type" value="Genomic_DNA"/>
</dbReference>
<comment type="caution">
    <text evidence="3">The sequence shown here is derived from an EMBL/GenBank/DDBJ whole genome shotgun (WGS) entry which is preliminary data.</text>
</comment>
<sequence>MRGDDLAIPALRPADAETVRQVWRGFGATVALIATEHGAARHAMLATAVSSVSMDPPSLLVCINRSASAHASLRARGAFSLGVMAAAHRDLAAAIAAAPSAARFDHGTWRRWQSDGDAIDGLPWLEEAQATLFCAIDACHHHGTHAVLIARIAGAIGSGPTDPLLYCDGGYGRFARAEA</sequence>
<dbReference type="Gene3D" id="2.30.110.10">
    <property type="entry name" value="Electron Transport, Fmn-binding Protein, Chain A"/>
    <property type="match status" value="1"/>
</dbReference>
<dbReference type="SMART" id="SM00903">
    <property type="entry name" value="Flavin_Reduct"/>
    <property type="match status" value="1"/>
</dbReference>
<dbReference type="GO" id="GO:0010181">
    <property type="term" value="F:FMN binding"/>
    <property type="evidence" value="ECO:0007669"/>
    <property type="project" value="InterPro"/>
</dbReference>
<dbReference type="InterPro" id="IPR050268">
    <property type="entry name" value="NADH-dep_flavin_reductase"/>
</dbReference>
<reference evidence="3 4" key="1">
    <citation type="submission" date="2015-03" db="EMBL/GenBank/DDBJ databases">
        <title>Genome sequencing of Methylobacterium aquaticum DSM16371 type strain.</title>
        <authorList>
            <person name="Chaudhry V."/>
            <person name="Patil P.B."/>
        </authorList>
    </citation>
    <scope>NUCLEOTIDE SEQUENCE [LARGE SCALE GENOMIC DNA]</scope>
    <source>
        <strain evidence="3 4">DSM 16371</strain>
    </source>
</reference>
<accession>A0A0J6UX86</accession>
<proteinExistence type="predicted"/>
<evidence type="ECO:0000313" key="3">
    <source>
        <dbReference type="EMBL" id="KMO30926.1"/>
    </source>
</evidence>
<evidence type="ECO:0000313" key="4">
    <source>
        <dbReference type="Proteomes" id="UP000035929"/>
    </source>
</evidence>
<dbReference type="InterPro" id="IPR012349">
    <property type="entry name" value="Split_barrel_FMN-bd"/>
</dbReference>
<dbReference type="AlphaFoldDB" id="A0A0J6UX86"/>
<dbReference type="InterPro" id="IPR002563">
    <property type="entry name" value="Flavin_Rdtase-like_dom"/>
</dbReference>
<organism evidence="3 4">
    <name type="scientific">Methylobacterium aquaticum</name>
    <dbReference type="NCBI Taxonomy" id="270351"/>
    <lineage>
        <taxon>Bacteria</taxon>
        <taxon>Pseudomonadati</taxon>
        <taxon>Pseudomonadota</taxon>
        <taxon>Alphaproteobacteria</taxon>
        <taxon>Hyphomicrobiales</taxon>
        <taxon>Methylobacteriaceae</taxon>
        <taxon>Methylobacterium</taxon>
    </lineage>
</organism>
<dbReference type="GO" id="GO:0042602">
    <property type="term" value="F:riboflavin reductase (NADPH) activity"/>
    <property type="evidence" value="ECO:0007669"/>
    <property type="project" value="TreeGrafter"/>
</dbReference>
<dbReference type="PATRIC" id="fig|270351.6.peg.1832"/>
<dbReference type="PANTHER" id="PTHR30466">
    <property type="entry name" value="FLAVIN REDUCTASE"/>
    <property type="match status" value="1"/>
</dbReference>
<protein>
    <recommendedName>
        <fullName evidence="2">Flavin reductase like domain-containing protein</fullName>
    </recommendedName>
</protein>